<evidence type="ECO:0000259" key="9">
    <source>
        <dbReference type="PROSITE" id="PS50137"/>
    </source>
</evidence>
<evidence type="ECO:0000256" key="6">
    <source>
        <dbReference type="ARBA" id="ARBA00022801"/>
    </source>
</evidence>
<dbReference type="InterPro" id="IPR000999">
    <property type="entry name" value="RNase_III_dom"/>
</dbReference>
<feature type="active site" evidence="8">
    <location>
        <position position="119"/>
    </location>
</feature>
<dbReference type="HAMAP" id="MF_00104">
    <property type="entry name" value="RNase_III"/>
    <property type="match status" value="1"/>
</dbReference>
<dbReference type="SUPFAM" id="SSF69065">
    <property type="entry name" value="RNase III domain-like"/>
    <property type="match status" value="1"/>
</dbReference>
<keyword evidence="5 8" id="KW-0255">Endonuclease</keyword>
<dbReference type="Pfam" id="PF14622">
    <property type="entry name" value="Ribonucleas_3_3"/>
    <property type="match status" value="1"/>
</dbReference>
<feature type="active site" evidence="8">
    <location>
        <position position="51"/>
    </location>
</feature>
<keyword evidence="4 8" id="KW-0540">Nuclease</keyword>
<protein>
    <recommendedName>
        <fullName evidence="8">Ribonuclease 3</fullName>
        <ecNumber evidence="8">3.1.26.3</ecNumber>
    </recommendedName>
    <alternativeName>
        <fullName evidence="8">Ribonuclease III</fullName>
        <shortName evidence="8">RNase III</shortName>
    </alternativeName>
</protein>
<dbReference type="GO" id="GO:0046872">
    <property type="term" value="F:metal ion binding"/>
    <property type="evidence" value="ECO:0007669"/>
    <property type="project" value="UniProtKB-KW"/>
</dbReference>
<dbReference type="KEGG" id="mfq:MYF_01705"/>
<dbReference type="GO" id="GO:0010468">
    <property type="term" value="P:regulation of gene expression"/>
    <property type="evidence" value="ECO:0007669"/>
    <property type="project" value="TreeGrafter"/>
</dbReference>
<dbReference type="EMBL" id="CP007585">
    <property type="protein sequence ID" value="AJC49855.1"/>
    <property type="molecule type" value="Genomic_DNA"/>
</dbReference>
<evidence type="ECO:0000259" key="10">
    <source>
        <dbReference type="PROSITE" id="PS50142"/>
    </source>
</evidence>
<evidence type="ECO:0000313" key="12">
    <source>
        <dbReference type="Proteomes" id="UP000031129"/>
    </source>
</evidence>
<dbReference type="PANTHER" id="PTHR11207:SF0">
    <property type="entry name" value="RIBONUCLEASE 3"/>
    <property type="match status" value="1"/>
</dbReference>
<keyword evidence="8" id="KW-0479">Metal-binding</keyword>
<keyword evidence="8" id="KW-0698">rRNA processing</keyword>
<dbReference type="PROSITE" id="PS50142">
    <property type="entry name" value="RNASE_3_2"/>
    <property type="match status" value="1"/>
</dbReference>
<evidence type="ECO:0000256" key="8">
    <source>
        <dbReference type="HAMAP-Rule" id="MF_00104"/>
    </source>
</evidence>
<dbReference type="HOGENOM" id="CLU_000907_1_3_14"/>
<reference evidence="11 12" key="1">
    <citation type="journal article" date="2015" name="Genome Announc.">
        <title>Complete Genome Sequence of Mycoplasma flocculare Strain Ms42T (ATCC 27399T).</title>
        <authorList>
            <person name="Calcutt M.J."/>
            <person name="Foecking M.F."/>
            <person name="Heidari M.B."/>
            <person name="McIntosh M.A."/>
        </authorList>
    </citation>
    <scope>NUCLEOTIDE SEQUENCE [LARGE SCALE GENOMIC DNA]</scope>
    <source>
        <strain evidence="12">ATCC 27399</strain>
    </source>
</reference>
<keyword evidence="3 8" id="KW-0507">mRNA processing</keyword>
<evidence type="ECO:0000256" key="3">
    <source>
        <dbReference type="ARBA" id="ARBA00022664"/>
    </source>
</evidence>
<dbReference type="SUPFAM" id="SSF54768">
    <property type="entry name" value="dsRNA-binding domain-like"/>
    <property type="match status" value="1"/>
</dbReference>
<dbReference type="SMART" id="SM00535">
    <property type="entry name" value="RIBOc"/>
    <property type="match status" value="1"/>
</dbReference>
<dbReference type="Gene3D" id="1.10.1520.10">
    <property type="entry name" value="Ribonuclease III domain"/>
    <property type="match status" value="1"/>
</dbReference>
<dbReference type="Pfam" id="PF00035">
    <property type="entry name" value="dsrm"/>
    <property type="match status" value="1"/>
</dbReference>
<dbReference type="Proteomes" id="UP000031129">
    <property type="component" value="Chromosome"/>
</dbReference>
<comment type="cofactor">
    <cofactor evidence="8">
        <name>Mg(2+)</name>
        <dbReference type="ChEBI" id="CHEBI:18420"/>
    </cofactor>
</comment>
<comment type="similarity">
    <text evidence="2">Belongs to the ribonuclease III family.</text>
</comment>
<dbReference type="InterPro" id="IPR014720">
    <property type="entry name" value="dsRBD_dom"/>
</dbReference>
<dbReference type="GO" id="GO:0004525">
    <property type="term" value="F:ribonuclease III activity"/>
    <property type="evidence" value="ECO:0007669"/>
    <property type="project" value="UniProtKB-UniRule"/>
</dbReference>
<comment type="subunit">
    <text evidence="8">Homodimer.</text>
</comment>
<name>A0A0A8E6I3_MESFC</name>
<dbReference type="GO" id="GO:0006364">
    <property type="term" value="P:rRNA processing"/>
    <property type="evidence" value="ECO:0007669"/>
    <property type="project" value="UniProtKB-UniRule"/>
</dbReference>
<feature type="binding site" evidence="8">
    <location>
        <position position="116"/>
    </location>
    <ligand>
        <name>Mg(2+)</name>
        <dbReference type="ChEBI" id="CHEBI:18420"/>
    </ligand>
</feature>
<dbReference type="EC" id="3.1.26.3" evidence="8"/>
<comment type="catalytic activity">
    <reaction evidence="1 8">
        <text>Endonucleolytic cleavage to 5'-phosphomonoester.</text>
        <dbReference type="EC" id="3.1.26.3"/>
    </reaction>
</comment>
<organism evidence="11 12">
    <name type="scientific">Mesomycoplasma flocculare ATCC 27399</name>
    <dbReference type="NCBI Taxonomy" id="743971"/>
    <lineage>
        <taxon>Bacteria</taxon>
        <taxon>Bacillati</taxon>
        <taxon>Mycoplasmatota</taxon>
        <taxon>Mycoplasmoidales</taxon>
        <taxon>Metamycoplasmataceae</taxon>
        <taxon>Mesomycoplasma</taxon>
    </lineage>
</organism>
<feature type="binding site" evidence="8">
    <location>
        <position position="47"/>
    </location>
    <ligand>
        <name>Mg(2+)</name>
        <dbReference type="ChEBI" id="CHEBI:18420"/>
    </ligand>
</feature>
<comment type="function">
    <text evidence="8">Digests double-stranded RNA. Involved in the processing of primary rRNA transcript to yield the immediate precursors to the large and small rRNAs (23S and 16S). Processes some mRNAs, and tRNAs when they are encoded in the rRNA operon. Processes pre-crRNA and tracrRNA of type II CRISPR loci if present in the organism.</text>
</comment>
<feature type="domain" description="RNase III" evidence="10">
    <location>
        <begin position="7"/>
        <end position="130"/>
    </location>
</feature>
<evidence type="ECO:0000256" key="4">
    <source>
        <dbReference type="ARBA" id="ARBA00022722"/>
    </source>
</evidence>
<accession>A0A0A8E6I3</accession>
<evidence type="ECO:0000256" key="1">
    <source>
        <dbReference type="ARBA" id="ARBA00000109"/>
    </source>
</evidence>
<evidence type="ECO:0000256" key="7">
    <source>
        <dbReference type="ARBA" id="ARBA00022884"/>
    </source>
</evidence>
<dbReference type="GO" id="GO:0008033">
    <property type="term" value="P:tRNA processing"/>
    <property type="evidence" value="ECO:0007669"/>
    <property type="project" value="UniProtKB-KW"/>
</dbReference>
<dbReference type="GO" id="GO:0005737">
    <property type="term" value="C:cytoplasm"/>
    <property type="evidence" value="ECO:0007669"/>
    <property type="project" value="UniProtKB-SubCell"/>
</dbReference>
<keyword evidence="8" id="KW-0699">rRNA-binding</keyword>
<dbReference type="GO" id="GO:0019843">
    <property type="term" value="F:rRNA binding"/>
    <property type="evidence" value="ECO:0007669"/>
    <property type="project" value="UniProtKB-KW"/>
</dbReference>
<dbReference type="GO" id="GO:0003725">
    <property type="term" value="F:double-stranded RNA binding"/>
    <property type="evidence" value="ECO:0007669"/>
    <property type="project" value="TreeGrafter"/>
</dbReference>
<dbReference type="PANTHER" id="PTHR11207">
    <property type="entry name" value="RIBONUCLEASE III"/>
    <property type="match status" value="1"/>
</dbReference>
<dbReference type="InterPro" id="IPR011907">
    <property type="entry name" value="RNase_III"/>
</dbReference>
<keyword evidence="12" id="KW-1185">Reference proteome</keyword>
<evidence type="ECO:0000256" key="2">
    <source>
        <dbReference type="ARBA" id="ARBA00010183"/>
    </source>
</evidence>
<sequence>MQNYNKVREFLKRIKIKPNSINIYIQALTHKSYNFTNPDAPNYEMLEFLGDSAINYAISRVIYDNYKSEGHSSQLRSTLTSTTALAEACQNLGLIELVLLGKGAYDIRDNNKLKADIFESFCAAILLDQGFKKLDEFLAEYLYKKVNFAKEKQYKDPKSIFQEKIQAFSSSNKINYLAFKLADGTFRVDLFWEHKKYGIGYGKSIKEAEFAAAANALSIFASDND</sequence>
<comment type="subcellular location">
    <subcellularLocation>
        <location evidence="8">Cytoplasm</location>
    </subcellularLocation>
</comment>
<gene>
    <name evidence="8 11" type="primary">rnc</name>
    <name evidence="11" type="ORF">MYF_01705</name>
</gene>
<keyword evidence="7 8" id="KW-0694">RNA-binding</keyword>
<proteinExistence type="inferred from homology"/>
<evidence type="ECO:0000313" key="11">
    <source>
        <dbReference type="EMBL" id="AJC49855.1"/>
    </source>
</evidence>
<dbReference type="AlphaFoldDB" id="A0A0A8E6I3"/>
<dbReference type="NCBIfam" id="TIGR02191">
    <property type="entry name" value="RNaseIII"/>
    <property type="match status" value="1"/>
</dbReference>
<dbReference type="OrthoDB" id="9805026at2"/>
<dbReference type="InterPro" id="IPR036389">
    <property type="entry name" value="RNase_III_sf"/>
</dbReference>
<keyword evidence="8" id="KW-0963">Cytoplasm</keyword>
<dbReference type="STRING" id="743971.MYF_01705"/>
<dbReference type="Gene3D" id="3.30.160.20">
    <property type="match status" value="1"/>
</dbReference>
<keyword evidence="6 8" id="KW-0378">Hydrolase</keyword>
<dbReference type="RefSeq" id="WP_002557518.1">
    <property type="nucleotide sequence ID" value="NZ_CP007585.1"/>
</dbReference>
<evidence type="ECO:0000256" key="5">
    <source>
        <dbReference type="ARBA" id="ARBA00022759"/>
    </source>
</evidence>
<dbReference type="CDD" id="cd00593">
    <property type="entry name" value="RIBOc"/>
    <property type="match status" value="1"/>
</dbReference>
<dbReference type="PROSITE" id="PS50137">
    <property type="entry name" value="DS_RBD"/>
    <property type="match status" value="1"/>
</dbReference>
<keyword evidence="8" id="KW-0460">Magnesium</keyword>
<dbReference type="GO" id="GO:0006397">
    <property type="term" value="P:mRNA processing"/>
    <property type="evidence" value="ECO:0007669"/>
    <property type="project" value="UniProtKB-UniRule"/>
</dbReference>
<feature type="domain" description="DRBM" evidence="9">
    <location>
        <begin position="156"/>
        <end position="222"/>
    </location>
</feature>
<keyword evidence="8" id="KW-0819">tRNA processing</keyword>
<feature type="binding site" evidence="8">
    <location>
        <position position="119"/>
    </location>
    <ligand>
        <name>Mg(2+)</name>
        <dbReference type="ChEBI" id="CHEBI:18420"/>
    </ligand>
</feature>